<protein>
    <submittedName>
        <fullName evidence="2">Uncharacterized protein</fullName>
    </submittedName>
</protein>
<name>A0A223RSJ0_9ACTN</name>
<feature type="transmembrane region" description="Helical" evidence="1">
    <location>
        <begin position="74"/>
        <end position="93"/>
    </location>
</feature>
<sequence>MSRGRGPGSLLDAPHILTGNTREIFVNTPPEHVLCGGRVRATHLGVDNEPDLAHLPQIFEQLAELGTLFLRQSVLGWFLVFAVVLVSLPRLGLNFRERITTETDVGAR</sequence>
<keyword evidence="1" id="KW-0812">Transmembrane</keyword>
<dbReference type="EMBL" id="CP022752">
    <property type="protein sequence ID" value="ASU78843.1"/>
    <property type="molecule type" value="Genomic_DNA"/>
</dbReference>
<dbReference type="AlphaFoldDB" id="A0A223RSJ0"/>
<accession>A0A223RSJ0</accession>
<keyword evidence="1" id="KW-0472">Membrane</keyword>
<evidence type="ECO:0000256" key="1">
    <source>
        <dbReference type="SAM" id="Phobius"/>
    </source>
</evidence>
<dbReference type="KEGG" id="aey:CDG81_11765"/>
<evidence type="ECO:0000313" key="2">
    <source>
        <dbReference type="EMBL" id="ASU78843.1"/>
    </source>
</evidence>
<proteinExistence type="predicted"/>
<organism evidence="2 3">
    <name type="scientific">Actinopolyspora erythraea</name>
    <dbReference type="NCBI Taxonomy" id="414996"/>
    <lineage>
        <taxon>Bacteria</taxon>
        <taxon>Bacillati</taxon>
        <taxon>Actinomycetota</taxon>
        <taxon>Actinomycetes</taxon>
        <taxon>Actinopolysporales</taxon>
        <taxon>Actinopolysporaceae</taxon>
        <taxon>Actinopolyspora</taxon>
    </lineage>
</organism>
<keyword evidence="1" id="KW-1133">Transmembrane helix</keyword>
<dbReference type="Proteomes" id="UP000215043">
    <property type="component" value="Chromosome"/>
</dbReference>
<reference evidence="2 3" key="1">
    <citation type="submission" date="2017-08" db="EMBL/GenBank/DDBJ databases">
        <title>The complete genome sequence of moderately halophilic actinomycete Actinopolyspora erythraea YIM 90600, the producer of novel erythromycin, novel actinopolysporins A-C and tubercidin.</title>
        <authorList>
            <person name="Yin M."/>
            <person name="Tang S."/>
        </authorList>
    </citation>
    <scope>NUCLEOTIDE SEQUENCE [LARGE SCALE GENOMIC DNA]</scope>
    <source>
        <strain evidence="2 3">YIM 90600</strain>
    </source>
</reference>
<evidence type="ECO:0000313" key="3">
    <source>
        <dbReference type="Proteomes" id="UP000215043"/>
    </source>
</evidence>
<gene>
    <name evidence="2" type="ORF">CDG81_11765</name>
</gene>